<sequence>MWTKYFMSKLLCDEWLMQHNIRPLCSNIPNLLNVNHAKRTKHQIAYELLYQAPICYILSTDDDMAEKYRGRYVSNPFHMTLEEEPKLMRSNGIRLEFEGKEWHLDFAEGYDMKTYLNGNRMENIPHFSRRP</sequence>
<dbReference type="AlphaFoldDB" id="A0A4Y2GN21"/>
<keyword evidence="2" id="KW-1185">Reference proteome</keyword>
<accession>A0A4Y2GN21</accession>
<gene>
    <name evidence="1" type="ORF">AVEN_64816_1</name>
</gene>
<comment type="caution">
    <text evidence="1">The sequence shown here is derived from an EMBL/GenBank/DDBJ whole genome shotgun (WGS) entry which is preliminary data.</text>
</comment>
<dbReference type="Proteomes" id="UP000499080">
    <property type="component" value="Unassembled WGS sequence"/>
</dbReference>
<organism evidence="1 2">
    <name type="scientific">Araneus ventricosus</name>
    <name type="common">Orbweaver spider</name>
    <name type="synonym">Epeira ventricosa</name>
    <dbReference type="NCBI Taxonomy" id="182803"/>
    <lineage>
        <taxon>Eukaryota</taxon>
        <taxon>Metazoa</taxon>
        <taxon>Ecdysozoa</taxon>
        <taxon>Arthropoda</taxon>
        <taxon>Chelicerata</taxon>
        <taxon>Arachnida</taxon>
        <taxon>Araneae</taxon>
        <taxon>Araneomorphae</taxon>
        <taxon>Entelegynae</taxon>
        <taxon>Araneoidea</taxon>
        <taxon>Araneidae</taxon>
        <taxon>Araneus</taxon>
    </lineage>
</organism>
<evidence type="ECO:0000313" key="1">
    <source>
        <dbReference type="EMBL" id="GBM53888.1"/>
    </source>
</evidence>
<dbReference type="EMBL" id="BGPR01001437">
    <property type="protein sequence ID" value="GBM53888.1"/>
    <property type="molecule type" value="Genomic_DNA"/>
</dbReference>
<name>A0A4Y2GN21_ARAVE</name>
<evidence type="ECO:0000313" key="2">
    <source>
        <dbReference type="Proteomes" id="UP000499080"/>
    </source>
</evidence>
<reference evidence="1 2" key="1">
    <citation type="journal article" date="2019" name="Sci. Rep.">
        <title>Orb-weaving spider Araneus ventricosus genome elucidates the spidroin gene catalogue.</title>
        <authorList>
            <person name="Kono N."/>
            <person name="Nakamura H."/>
            <person name="Ohtoshi R."/>
            <person name="Moran D.A.P."/>
            <person name="Shinohara A."/>
            <person name="Yoshida Y."/>
            <person name="Fujiwara M."/>
            <person name="Mori M."/>
            <person name="Tomita M."/>
            <person name="Arakawa K."/>
        </authorList>
    </citation>
    <scope>NUCLEOTIDE SEQUENCE [LARGE SCALE GENOMIC DNA]</scope>
</reference>
<proteinExistence type="predicted"/>
<protein>
    <submittedName>
        <fullName evidence="1">Uncharacterized protein</fullName>
    </submittedName>
</protein>